<evidence type="ECO:0000313" key="4">
    <source>
        <dbReference type="EMBL" id="ACZ01424.1"/>
    </source>
</evidence>
<dbReference type="Pfam" id="PF00583">
    <property type="entry name" value="Acetyltransf_1"/>
    <property type="match status" value="1"/>
</dbReference>
<dbReference type="Proteomes" id="UP000002072">
    <property type="component" value="Chromosome"/>
</dbReference>
<keyword evidence="2" id="KW-0012">Acyltransferase</keyword>
<dbReference type="InterPro" id="IPR050680">
    <property type="entry name" value="YpeA/RimI_acetyltransf"/>
</dbReference>
<name>D1AYP8_STRM9</name>
<evidence type="ECO:0000313" key="5">
    <source>
        <dbReference type="Proteomes" id="UP000002072"/>
    </source>
</evidence>
<dbReference type="SUPFAM" id="SSF55729">
    <property type="entry name" value="Acyl-CoA N-acyltransferases (Nat)"/>
    <property type="match status" value="1"/>
</dbReference>
<dbReference type="RefSeq" id="WP_012858973.1">
    <property type="nucleotide sequence ID" value="NC_013515.1"/>
</dbReference>
<evidence type="ECO:0000256" key="2">
    <source>
        <dbReference type="ARBA" id="ARBA00023315"/>
    </source>
</evidence>
<evidence type="ECO:0000256" key="1">
    <source>
        <dbReference type="ARBA" id="ARBA00022679"/>
    </source>
</evidence>
<dbReference type="STRING" id="519441.Smon_0958"/>
<keyword evidence="5" id="KW-1185">Reference proteome</keyword>
<feature type="domain" description="N-acetyltransferase" evidence="3">
    <location>
        <begin position="2"/>
        <end position="150"/>
    </location>
</feature>
<dbReference type="PANTHER" id="PTHR43420">
    <property type="entry name" value="ACETYLTRANSFERASE"/>
    <property type="match status" value="1"/>
</dbReference>
<organism evidence="4 5">
    <name type="scientific">Streptobacillus moniliformis (strain ATCC 14647 / DSM 12112 / NCTC 10651 / 9901)</name>
    <dbReference type="NCBI Taxonomy" id="519441"/>
    <lineage>
        <taxon>Bacteria</taxon>
        <taxon>Fusobacteriati</taxon>
        <taxon>Fusobacteriota</taxon>
        <taxon>Fusobacteriia</taxon>
        <taxon>Fusobacteriales</taxon>
        <taxon>Leptotrichiaceae</taxon>
        <taxon>Streptobacillus</taxon>
    </lineage>
</organism>
<proteinExistence type="predicted"/>
<dbReference type="Gene3D" id="3.40.630.30">
    <property type="match status" value="1"/>
</dbReference>
<reference evidence="4 5" key="1">
    <citation type="journal article" date="2009" name="Stand. Genomic Sci.">
        <title>Complete genome sequence of Streptobacillus moniliformis type strain (9901T).</title>
        <authorList>
            <person name="Nolan M."/>
            <person name="Gronow S."/>
            <person name="Lapidus A."/>
            <person name="Ivanova N."/>
            <person name="Copeland A."/>
            <person name="Lucas S."/>
            <person name="Del Rio T.G."/>
            <person name="Chen F."/>
            <person name="Tice H."/>
            <person name="Pitluck S."/>
            <person name="Cheng J.F."/>
            <person name="Sims D."/>
            <person name="Meincke L."/>
            <person name="Bruce D."/>
            <person name="Goodwin L."/>
            <person name="Brettin T."/>
            <person name="Han C."/>
            <person name="Detter J.C."/>
            <person name="Ovchinikova G."/>
            <person name="Pati A."/>
            <person name="Mavromatis K."/>
            <person name="Mikhailova N."/>
            <person name="Chen A."/>
            <person name="Palaniappan K."/>
            <person name="Land M."/>
            <person name="Hauser L."/>
            <person name="Chang Y.J."/>
            <person name="Jeffries C.D."/>
            <person name="Rohde M."/>
            <person name="Sproer C."/>
            <person name="Goker M."/>
            <person name="Bristow J."/>
            <person name="Eisen J.A."/>
            <person name="Markowitz V."/>
            <person name="Hugenholtz P."/>
            <person name="Kyrpides N.C."/>
            <person name="Klenk H.P."/>
            <person name="Chain P."/>
        </authorList>
    </citation>
    <scope>NUCLEOTIDE SEQUENCE [LARGE SCALE GENOMIC DNA]</scope>
    <source>
        <strain evidence="5">ATCC 14647 / DSM 12112 / NCTC 10651 / 9901</strain>
    </source>
</reference>
<dbReference type="PROSITE" id="PS51186">
    <property type="entry name" value="GNAT"/>
    <property type="match status" value="1"/>
</dbReference>
<protein>
    <submittedName>
        <fullName evidence="4">GCN5-related N-acetyltransferase</fullName>
    </submittedName>
</protein>
<dbReference type="InterPro" id="IPR016181">
    <property type="entry name" value="Acyl_CoA_acyltransferase"/>
</dbReference>
<dbReference type="GO" id="GO:0016747">
    <property type="term" value="F:acyltransferase activity, transferring groups other than amino-acyl groups"/>
    <property type="evidence" value="ECO:0007669"/>
    <property type="project" value="InterPro"/>
</dbReference>
<dbReference type="HOGENOM" id="CLU_120426_0_0_0"/>
<sequence>MVEFKLLDPIKDEGMLYSIVELEDIIFEGASIGNYNIKPMAKYGRVYALIKGKEIVSVIEVMSSFDREIAYIYGLFTNTKYQNQGMAHKILSLVLEELKKIGIKKVQLTTGVNNTKANKLYLDFNFYIKELLEDEYKDGEKRYLYETLLY</sequence>
<dbReference type="EMBL" id="CP001779">
    <property type="protein sequence ID" value="ACZ01424.1"/>
    <property type="molecule type" value="Genomic_DNA"/>
</dbReference>
<evidence type="ECO:0000259" key="3">
    <source>
        <dbReference type="PROSITE" id="PS51186"/>
    </source>
</evidence>
<dbReference type="AlphaFoldDB" id="D1AYP8"/>
<dbReference type="CDD" id="cd04301">
    <property type="entry name" value="NAT_SF"/>
    <property type="match status" value="1"/>
</dbReference>
<dbReference type="KEGG" id="smf:Smon_0958"/>
<accession>D1AYP8</accession>
<dbReference type="OrthoDB" id="89399at2"/>
<keyword evidence="1" id="KW-0808">Transferase</keyword>
<dbReference type="GeneID" id="29674004"/>
<dbReference type="InterPro" id="IPR000182">
    <property type="entry name" value="GNAT_dom"/>
</dbReference>
<dbReference type="eggNOG" id="COG0456">
    <property type="taxonomic scope" value="Bacteria"/>
</dbReference>
<gene>
    <name evidence="4" type="ordered locus">Smon_0958</name>
</gene>